<dbReference type="InterPro" id="IPR025203">
    <property type="entry name" value="QSregVF"/>
</dbReference>
<organism evidence="2 3">
    <name type="scientific">Halopseudomonas yangmingensis</name>
    <dbReference type="NCBI Taxonomy" id="1720063"/>
    <lineage>
        <taxon>Bacteria</taxon>
        <taxon>Pseudomonadati</taxon>
        <taxon>Pseudomonadota</taxon>
        <taxon>Gammaproteobacteria</taxon>
        <taxon>Pseudomonadales</taxon>
        <taxon>Pseudomonadaceae</taxon>
        <taxon>Halopseudomonas</taxon>
    </lineage>
</organism>
<dbReference type="Pfam" id="PF13652">
    <property type="entry name" value="QSregVF"/>
    <property type="match status" value="1"/>
</dbReference>
<dbReference type="EMBL" id="FOUI01000018">
    <property type="protein sequence ID" value="SFM84927.1"/>
    <property type="molecule type" value="Genomic_DNA"/>
</dbReference>
<feature type="signal peptide" evidence="1">
    <location>
        <begin position="1"/>
        <end position="19"/>
    </location>
</feature>
<dbReference type="STRING" id="1720063.SAMN05216217_11844"/>
<evidence type="ECO:0000313" key="3">
    <source>
        <dbReference type="Proteomes" id="UP000243629"/>
    </source>
</evidence>
<keyword evidence="3" id="KW-1185">Reference proteome</keyword>
<dbReference type="OrthoDB" id="7021208at2"/>
<name>A0A1I4U7J7_9GAMM</name>
<evidence type="ECO:0000256" key="1">
    <source>
        <dbReference type="SAM" id="SignalP"/>
    </source>
</evidence>
<dbReference type="Proteomes" id="UP000243629">
    <property type="component" value="Unassembled WGS sequence"/>
</dbReference>
<accession>A0A1I4U7J7</accession>
<proteinExistence type="predicted"/>
<dbReference type="Gene3D" id="3.30.300.250">
    <property type="match status" value="1"/>
</dbReference>
<evidence type="ECO:0000313" key="2">
    <source>
        <dbReference type="EMBL" id="SFM84927.1"/>
    </source>
</evidence>
<feature type="chain" id="PRO_5017234514" evidence="1">
    <location>
        <begin position="20"/>
        <end position="133"/>
    </location>
</feature>
<dbReference type="AlphaFoldDB" id="A0A1I4U7J7"/>
<protein>
    <submittedName>
        <fullName evidence="2">Quorum-sensing-regulated virulence factor</fullName>
    </submittedName>
</protein>
<reference evidence="3" key="1">
    <citation type="submission" date="2016-10" db="EMBL/GenBank/DDBJ databases">
        <authorList>
            <person name="Varghese N."/>
            <person name="Submissions S."/>
        </authorList>
    </citation>
    <scope>NUCLEOTIDE SEQUENCE [LARGE SCALE GENOMIC DNA]</scope>
    <source>
        <strain evidence="3">DSM 24213</strain>
    </source>
</reference>
<dbReference type="RefSeq" id="WP_093478561.1">
    <property type="nucleotide sequence ID" value="NZ_FOUI01000018.1"/>
</dbReference>
<sequence length="133" mass="14754">MMRTLVVLIISSLSLTAHATSLRDLRLQETLSQVAEQSSENTPRAINDDLTDEGYSAQGNELVNLLSARPDYAARLQADPLLVRSQLQASICSDLRLRRLLDMGATLTYHFVVTGNRQPVLTQSFIAEHCQTL</sequence>
<keyword evidence="1" id="KW-0732">Signal</keyword>
<gene>
    <name evidence="2" type="ORF">SAMN05216217_11844</name>
</gene>